<gene>
    <name evidence="1" type="primary">YDC1_1</name>
    <name evidence="1" type="ORF">LPJ66_003132</name>
</gene>
<protein>
    <submittedName>
        <fullName evidence="1">Alkaline ceramidase ydc1</fullName>
    </submittedName>
</protein>
<accession>A0ACC1IMQ2</accession>
<organism evidence="1 2">
    <name type="scientific">Kickxella alabastrina</name>
    <dbReference type="NCBI Taxonomy" id="61397"/>
    <lineage>
        <taxon>Eukaryota</taxon>
        <taxon>Fungi</taxon>
        <taxon>Fungi incertae sedis</taxon>
        <taxon>Zoopagomycota</taxon>
        <taxon>Kickxellomycotina</taxon>
        <taxon>Kickxellomycetes</taxon>
        <taxon>Kickxellales</taxon>
        <taxon>Kickxellaceae</taxon>
        <taxon>Kickxella</taxon>
    </lineage>
</organism>
<reference evidence="1" key="1">
    <citation type="submission" date="2022-07" db="EMBL/GenBank/DDBJ databases">
        <title>Phylogenomic reconstructions and comparative analyses of Kickxellomycotina fungi.</title>
        <authorList>
            <person name="Reynolds N.K."/>
            <person name="Stajich J.E."/>
            <person name="Barry K."/>
            <person name="Grigoriev I.V."/>
            <person name="Crous P."/>
            <person name="Smith M.E."/>
        </authorList>
    </citation>
    <scope>NUCLEOTIDE SEQUENCE</scope>
    <source>
        <strain evidence="1">Benny 63K</strain>
    </source>
</reference>
<dbReference type="EMBL" id="JANBPG010000294">
    <property type="protein sequence ID" value="KAJ1897836.1"/>
    <property type="molecule type" value="Genomic_DNA"/>
</dbReference>
<dbReference type="Proteomes" id="UP001150581">
    <property type="component" value="Unassembled WGS sequence"/>
</dbReference>
<evidence type="ECO:0000313" key="1">
    <source>
        <dbReference type="EMBL" id="KAJ1897836.1"/>
    </source>
</evidence>
<evidence type="ECO:0000313" key="2">
    <source>
        <dbReference type="Proteomes" id="UP001150581"/>
    </source>
</evidence>
<keyword evidence="2" id="KW-1185">Reference proteome</keyword>
<sequence>MAPIIPISSPIGAGYWGGITASVDWCEENYTWTPYIAEFFNSWSSVSMILLGEACARMNPTNHRGFTLLGRSITIVGLGSWLFHATLKYSMQMTDELPMLWAISIACYLTITTQYRNVDEQKLKWALVLWTALVSLFTAGFSGKLQFFLFQASFNGLSLVMVYLCWRAKRELEEAGMSHVAGLFARGAKCYAVAAAFWLVDTNLCSYVNGQEGSILPFNVQLHAWWHVLASLGLVYLVILMMGHYCFVRDIPFKLRNICVIFPYIHAN</sequence>
<proteinExistence type="predicted"/>
<name>A0ACC1IMQ2_9FUNG</name>
<comment type="caution">
    <text evidence="1">The sequence shown here is derived from an EMBL/GenBank/DDBJ whole genome shotgun (WGS) entry which is preliminary data.</text>
</comment>